<dbReference type="GO" id="GO:0006779">
    <property type="term" value="P:porphyrin-containing compound biosynthetic process"/>
    <property type="evidence" value="ECO:0007669"/>
    <property type="project" value="InterPro"/>
</dbReference>
<comment type="function">
    <text evidence="9">Probably acts as a heme chaperone, transferring heme to an unknown acceptor. Binds one molecule of heme per monomer, possibly covalently. Binds 1 [4Fe-4S] cluster. The cluster is coordinated with 3 cysteines and an exchangeable S-adenosyl-L-methionine.</text>
</comment>
<dbReference type="SFLD" id="SFLDS00029">
    <property type="entry name" value="Radical_SAM"/>
    <property type="match status" value="1"/>
</dbReference>
<dbReference type="InterPro" id="IPR007197">
    <property type="entry name" value="rSAM"/>
</dbReference>
<dbReference type="PROSITE" id="PS51918">
    <property type="entry name" value="RADICAL_SAM"/>
    <property type="match status" value="1"/>
</dbReference>
<dbReference type="InterPro" id="IPR010723">
    <property type="entry name" value="HemN_C"/>
</dbReference>
<dbReference type="SFLD" id="SFLDG01065">
    <property type="entry name" value="anaerobic_coproporphyrinogen-I"/>
    <property type="match status" value="1"/>
</dbReference>
<dbReference type="PANTHER" id="PTHR13932:SF5">
    <property type="entry name" value="RADICAL S-ADENOSYL METHIONINE DOMAIN-CONTAINING PROTEIN 1, MITOCHONDRIAL"/>
    <property type="match status" value="1"/>
</dbReference>
<dbReference type="SFLD" id="SFLDF00562">
    <property type="entry name" value="HemN-like__clustered_with_heat"/>
    <property type="match status" value="1"/>
</dbReference>
<dbReference type="GO" id="GO:0051539">
    <property type="term" value="F:4 iron, 4 sulfur cluster binding"/>
    <property type="evidence" value="ECO:0007669"/>
    <property type="project" value="UniProtKB-UniRule"/>
</dbReference>
<dbReference type="PANTHER" id="PTHR13932">
    <property type="entry name" value="COPROPORPHYRINIGEN III OXIDASE"/>
    <property type="match status" value="1"/>
</dbReference>
<dbReference type="InterPro" id="IPR058240">
    <property type="entry name" value="rSAM_sf"/>
</dbReference>
<sequence>MKKNLGIYVHIPFCVSKCSYCDFLSFDNCSYAVQLQYIDALIQEIKLYKAFADRYVVKTIFFGGGTPSLLDEVFIGNILKAIRSVFNVDRFPEITIEANPGTVKYTNLLAYQSHGINRLSIGLQSTDDDCLMMLGRIHNMDQFVATYNSARRAGFKNINVDIMSGIPGQTEHTYVETLMKVIEFGPEHISAYSLQVEDGTPLAENEPVLSMLPDEEADRRMYAMTKKVLGANGYQRYEFSNYAKPGYECKHNITYWTGGEYVGLGLGAASFFKGERFSNIRDINRYLEIMQEAQSDIASSTDKISVYDEVTHQLRENIETMYIDSRIEEFMFLGLRMTKGVSRSEFLNRFNKDIYEVYGPVINKYVTEGFMVEEGDSIRLNDRGIDVSNIILSDFILD</sequence>
<evidence type="ECO:0000313" key="12">
    <source>
        <dbReference type="Proteomes" id="UP000189857"/>
    </source>
</evidence>
<keyword evidence="8 9" id="KW-0143">Chaperone</keyword>
<dbReference type="GO" id="GO:0005737">
    <property type="term" value="C:cytoplasm"/>
    <property type="evidence" value="ECO:0007669"/>
    <property type="project" value="UniProtKB-SubCell"/>
</dbReference>
<dbReference type="InterPro" id="IPR013785">
    <property type="entry name" value="Aldolase_TIM"/>
</dbReference>
<proteinExistence type="inferred from homology"/>
<comment type="similarity">
    <text evidence="1">Belongs to the anaerobic coproporphyrinogen-III oxidase family. HemW subfamily.</text>
</comment>
<dbReference type="InterPro" id="IPR006638">
    <property type="entry name" value="Elp3/MiaA/NifB-like_rSAM"/>
</dbReference>
<evidence type="ECO:0000256" key="4">
    <source>
        <dbReference type="ARBA" id="ARBA00022691"/>
    </source>
</evidence>
<keyword evidence="9" id="KW-0004">4Fe-4S</keyword>
<dbReference type="Pfam" id="PF06969">
    <property type="entry name" value="HemN_C"/>
    <property type="match status" value="1"/>
</dbReference>
<dbReference type="GO" id="GO:0004109">
    <property type="term" value="F:coproporphyrinogen oxidase activity"/>
    <property type="evidence" value="ECO:0007669"/>
    <property type="project" value="InterPro"/>
</dbReference>
<accession>A0A1T4LQ69</accession>
<dbReference type="Proteomes" id="UP000189857">
    <property type="component" value="Unassembled WGS sequence"/>
</dbReference>
<name>A0A1T4LQ69_9FIRM</name>
<evidence type="ECO:0000256" key="9">
    <source>
        <dbReference type="RuleBase" id="RU364116"/>
    </source>
</evidence>
<evidence type="ECO:0000256" key="2">
    <source>
        <dbReference type="ARBA" id="ARBA00017228"/>
    </source>
</evidence>
<evidence type="ECO:0000256" key="3">
    <source>
        <dbReference type="ARBA" id="ARBA00022617"/>
    </source>
</evidence>
<dbReference type="OrthoDB" id="9808022at2"/>
<evidence type="ECO:0000256" key="7">
    <source>
        <dbReference type="ARBA" id="ARBA00023014"/>
    </source>
</evidence>
<evidence type="ECO:0000256" key="1">
    <source>
        <dbReference type="ARBA" id="ARBA00006100"/>
    </source>
</evidence>
<evidence type="ECO:0000256" key="6">
    <source>
        <dbReference type="ARBA" id="ARBA00023004"/>
    </source>
</evidence>
<dbReference type="RefSeq" id="WP_078786731.1">
    <property type="nucleotide sequence ID" value="NZ_CAJOJK010000016.1"/>
</dbReference>
<keyword evidence="12" id="KW-1185">Reference proteome</keyword>
<dbReference type="Gene3D" id="3.20.20.70">
    <property type="entry name" value="Aldolase class I"/>
    <property type="match status" value="1"/>
</dbReference>
<evidence type="ECO:0000256" key="8">
    <source>
        <dbReference type="ARBA" id="ARBA00023186"/>
    </source>
</evidence>
<protein>
    <recommendedName>
        <fullName evidence="2 9">Heme chaperone HemW</fullName>
    </recommendedName>
</protein>
<dbReference type="CDD" id="cd01335">
    <property type="entry name" value="Radical_SAM"/>
    <property type="match status" value="1"/>
</dbReference>
<dbReference type="SFLD" id="SFLDF00288">
    <property type="entry name" value="HemN-like__clustered_with_nucl"/>
    <property type="match status" value="1"/>
</dbReference>
<dbReference type="NCBIfam" id="TIGR00539">
    <property type="entry name" value="hemN_rel"/>
    <property type="match status" value="1"/>
</dbReference>
<dbReference type="SMART" id="SM00729">
    <property type="entry name" value="Elp3"/>
    <property type="match status" value="1"/>
</dbReference>
<dbReference type="EMBL" id="FUXA01000006">
    <property type="protein sequence ID" value="SJZ56870.1"/>
    <property type="molecule type" value="Genomic_DNA"/>
</dbReference>
<dbReference type="SUPFAM" id="SSF102114">
    <property type="entry name" value="Radical SAM enzymes"/>
    <property type="match status" value="1"/>
</dbReference>
<keyword evidence="6 9" id="KW-0408">Iron</keyword>
<keyword evidence="5 9" id="KW-0479">Metal-binding</keyword>
<keyword evidence="4 9" id="KW-0949">S-adenosyl-L-methionine</keyword>
<gene>
    <name evidence="11" type="ORF">SAMN02745110_00873</name>
</gene>
<comment type="subcellular location">
    <subcellularLocation>
        <location evidence="9">Cytoplasm</location>
    </subcellularLocation>
</comment>
<dbReference type="InterPro" id="IPR004559">
    <property type="entry name" value="HemW-like"/>
</dbReference>
<keyword evidence="7 9" id="KW-0411">Iron-sulfur</keyword>
<dbReference type="InterPro" id="IPR034505">
    <property type="entry name" value="Coproporphyrinogen-III_oxidase"/>
</dbReference>
<dbReference type="AlphaFoldDB" id="A0A1T4LQ69"/>
<evidence type="ECO:0000256" key="5">
    <source>
        <dbReference type="ARBA" id="ARBA00022723"/>
    </source>
</evidence>
<organism evidence="11 12">
    <name type="scientific">Eubacterium ruminantium</name>
    <dbReference type="NCBI Taxonomy" id="42322"/>
    <lineage>
        <taxon>Bacteria</taxon>
        <taxon>Bacillati</taxon>
        <taxon>Bacillota</taxon>
        <taxon>Clostridia</taxon>
        <taxon>Eubacteriales</taxon>
        <taxon>Eubacteriaceae</taxon>
        <taxon>Eubacterium</taxon>
    </lineage>
</organism>
<evidence type="ECO:0000313" key="11">
    <source>
        <dbReference type="EMBL" id="SJZ56870.1"/>
    </source>
</evidence>
<evidence type="ECO:0000259" key="10">
    <source>
        <dbReference type="PROSITE" id="PS51918"/>
    </source>
</evidence>
<feature type="domain" description="Radical SAM core" evidence="10">
    <location>
        <begin position="1"/>
        <end position="232"/>
    </location>
</feature>
<keyword evidence="3 9" id="KW-0349">Heme</keyword>
<reference evidence="11 12" key="1">
    <citation type="submission" date="2017-02" db="EMBL/GenBank/DDBJ databases">
        <authorList>
            <person name="Peterson S.W."/>
        </authorList>
    </citation>
    <scope>NUCLEOTIDE SEQUENCE [LARGE SCALE GENOMIC DNA]</scope>
    <source>
        <strain evidence="11 12">ATCC 17233</strain>
    </source>
</reference>
<keyword evidence="9" id="KW-0963">Cytoplasm</keyword>
<dbReference type="Pfam" id="PF04055">
    <property type="entry name" value="Radical_SAM"/>
    <property type="match status" value="1"/>
</dbReference>
<dbReference type="GO" id="GO:0046872">
    <property type="term" value="F:metal ion binding"/>
    <property type="evidence" value="ECO:0007669"/>
    <property type="project" value="UniProtKB-UniRule"/>
</dbReference>